<sequence>MVPSLSGTVGSAGTRASGGAVTGRANNWSPQKAEQPATSIQTRGVNHRVIMRDYDGQLASVPNHCLSAFFFVHLP</sequence>
<dbReference type="KEGG" id="vff:VITFI_CDS3168"/>
<dbReference type="EMBL" id="CP022423">
    <property type="protein sequence ID" value="ASM78945.1"/>
    <property type="molecule type" value="Genomic_DNA"/>
</dbReference>
<feature type="region of interest" description="Disordered" evidence="1">
    <location>
        <begin position="1"/>
        <end position="41"/>
    </location>
</feature>
<protein>
    <submittedName>
        <fullName evidence="2">Uncharacterized protein</fullName>
    </submittedName>
</protein>
<accession>A0A221KJ03</accession>
<evidence type="ECO:0000313" key="3">
    <source>
        <dbReference type="Proteomes" id="UP000199729"/>
    </source>
</evidence>
<gene>
    <name evidence="2" type="ORF">VITFI_CDS3168</name>
</gene>
<reference evidence="2 3" key="1">
    <citation type="submission" date="2017-07" db="EMBL/GenBank/DDBJ databases">
        <title>Complete Genome Sequence of the cosmetic ferment Vitreoscilla filiformis (ATCC15551).</title>
        <authorList>
            <person name="Contreras S."/>
            <person name="Sagory-Zalkind P."/>
            <person name="Blanquart H."/>
            <person name="Iltis A."/>
            <person name="Morand S.C."/>
        </authorList>
    </citation>
    <scope>NUCLEOTIDE SEQUENCE [LARGE SCALE GENOMIC DNA]</scope>
    <source>
        <strain evidence="2 3">ATCC 15551</strain>
    </source>
</reference>
<organism evidence="2 3">
    <name type="scientific">Vitreoscilla filiformis</name>
    <dbReference type="NCBI Taxonomy" id="63"/>
    <lineage>
        <taxon>Bacteria</taxon>
        <taxon>Pseudomonadati</taxon>
        <taxon>Pseudomonadota</taxon>
        <taxon>Betaproteobacteria</taxon>
        <taxon>Neisseriales</taxon>
        <taxon>Neisseriaceae</taxon>
        <taxon>Vitreoscilla</taxon>
    </lineage>
</organism>
<evidence type="ECO:0000256" key="1">
    <source>
        <dbReference type="SAM" id="MobiDB-lite"/>
    </source>
</evidence>
<keyword evidence="3" id="KW-1185">Reference proteome</keyword>
<evidence type="ECO:0000313" key="2">
    <source>
        <dbReference type="EMBL" id="ASM78945.1"/>
    </source>
</evidence>
<name>A0A221KJ03_VITFI</name>
<feature type="compositionally biased region" description="Polar residues" evidence="1">
    <location>
        <begin position="24"/>
        <end position="41"/>
    </location>
</feature>
<dbReference type="Proteomes" id="UP000199729">
    <property type="component" value="Chromosome"/>
</dbReference>
<dbReference type="AlphaFoldDB" id="A0A221KJ03"/>
<feature type="compositionally biased region" description="Polar residues" evidence="1">
    <location>
        <begin position="1"/>
        <end position="11"/>
    </location>
</feature>
<proteinExistence type="predicted"/>